<protein>
    <submittedName>
        <fullName evidence="1">Uncharacterized protein</fullName>
    </submittedName>
</protein>
<evidence type="ECO:0000313" key="1">
    <source>
        <dbReference type="EMBL" id="ASR76440.1"/>
    </source>
</evidence>
<dbReference type="EMBL" id="MF358542">
    <property type="protein sequence ID" value="ASR76440.1"/>
    <property type="molecule type" value="Genomic_DNA"/>
</dbReference>
<proteinExistence type="predicted"/>
<gene>
    <name evidence="2" type="ORF">SEA_SUSHI23_257</name>
    <name evidence="1" type="ORF">SEA_SUSHI23_7</name>
</gene>
<name>A0A222YWL9_9CAUD</name>
<dbReference type="Proteomes" id="UP000225758">
    <property type="component" value="Segment"/>
</dbReference>
<sequence>MAVIIEIDTPDDDAHDTAWPFATATAEFMAKVLGLSVSVSDGYGTTEDFGGEGGA</sequence>
<evidence type="ECO:0000313" key="2">
    <source>
        <dbReference type="EMBL" id="ASR76641.1"/>
    </source>
</evidence>
<reference evidence="1 3" key="1">
    <citation type="submission" date="2017-06" db="EMBL/GenBank/DDBJ databases">
        <authorList>
            <person name="Mageeney C.M."/>
            <person name="Olugbade I.D."/>
            <person name="Kenna M.A."/>
            <person name="Ware V.C."/>
            <person name="Garlena R.A."/>
            <person name="Russell D.A."/>
            <person name="Pope W.H."/>
            <person name="Jacobs-Sera D."/>
            <person name="Hendrix R.W."/>
            <person name="Hatfull G.F."/>
        </authorList>
    </citation>
    <scope>NUCLEOTIDE SEQUENCE [LARGE SCALE GENOMIC DNA]</scope>
</reference>
<organism evidence="1 3">
    <name type="scientific">Streptomyces phage Sushi23</name>
    <dbReference type="NCBI Taxonomy" id="2015806"/>
    <lineage>
        <taxon>Viruses</taxon>
        <taxon>Duplodnaviria</taxon>
        <taxon>Heunggongvirae</taxon>
        <taxon>Uroviricota</taxon>
        <taxon>Caudoviricetes</taxon>
        <taxon>Stanwilliamsviridae</taxon>
        <taxon>Boydwoodruffvirinae</taxon>
        <taxon>Samistivirus</taxon>
        <taxon>Samistivirus peebs</taxon>
    </lineage>
</organism>
<accession>A0A222YWL9</accession>
<dbReference type="EMBL" id="MF358542">
    <property type="protein sequence ID" value="ASR76641.1"/>
    <property type="molecule type" value="Genomic_DNA"/>
</dbReference>
<evidence type="ECO:0000313" key="3">
    <source>
        <dbReference type="Proteomes" id="UP000225758"/>
    </source>
</evidence>